<feature type="compositionally biased region" description="Basic and acidic residues" evidence="1">
    <location>
        <begin position="1"/>
        <end position="15"/>
    </location>
</feature>
<dbReference type="PANTHER" id="PTHR34566">
    <property type="entry name" value="ALTERED INHERITANCE OF MITOCHONDRIA PROTEIN"/>
    <property type="match status" value="1"/>
</dbReference>
<evidence type="ECO:0000256" key="1">
    <source>
        <dbReference type="SAM" id="MobiDB-lite"/>
    </source>
</evidence>
<comment type="caution">
    <text evidence="4">The sequence shown here is derived from an EMBL/GenBank/DDBJ whole genome shotgun (WGS) entry which is preliminary data.</text>
</comment>
<gene>
    <name evidence="4" type="ORF">C3L33_17762</name>
</gene>
<dbReference type="EMBL" id="QEFC01003069">
    <property type="protein sequence ID" value="KAE9450320.1"/>
    <property type="molecule type" value="Genomic_DNA"/>
</dbReference>
<feature type="transmembrane region" description="Helical" evidence="2">
    <location>
        <begin position="50"/>
        <end position="71"/>
    </location>
</feature>
<keyword evidence="2" id="KW-1133">Transmembrane helix</keyword>
<dbReference type="InterPro" id="IPR058517">
    <property type="entry name" value="DUF8204"/>
</dbReference>
<evidence type="ECO:0000256" key="2">
    <source>
        <dbReference type="SAM" id="Phobius"/>
    </source>
</evidence>
<dbReference type="PANTHER" id="PTHR34566:SF2">
    <property type="entry name" value="ALTERED INHERITANCE OF MITOCHONDRIA PROTEIN"/>
    <property type="match status" value="1"/>
</dbReference>
<keyword evidence="5" id="KW-1185">Reference proteome</keyword>
<protein>
    <recommendedName>
        <fullName evidence="3">DUF8204 domain-containing protein</fullName>
    </recommendedName>
</protein>
<accession>A0A6A4KXB4</accession>
<keyword evidence="2" id="KW-0472">Membrane</keyword>
<evidence type="ECO:0000313" key="4">
    <source>
        <dbReference type="EMBL" id="KAE9450320.1"/>
    </source>
</evidence>
<sequence>MEEETGKEKGGDKESPNNNNNSSSNQIHKESPAKKAKSCKDCDDNQLDPALHLSVSLLGMLFYSLLVAWFWSHLIGYAGYGDGEALLQKQRSITTVDDVVNKDDMPMFVLGNRIGDEGTSDTAGPECIVFMRTINGYRSPCFVTSTLYIVGVSEIEASREGRSLADFKYACVGYSIYSDRKGSSVDAQETQAELPICVGLEVLVDRKVNTAVDPVPAGVQNKEGSLATVTFAIWFEKIFATKRKYCLVNALTSYCHALETPKLACSLTVIIFSRNANVVAMGVAKNLRRVGNNIKDLLMTFYIHTEGVRSKIAGIIWYKRHQETKQEG</sequence>
<organism evidence="4 5">
    <name type="scientific">Rhododendron williamsianum</name>
    <dbReference type="NCBI Taxonomy" id="262921"/>
    <lineage>
        <taxon>Eukaryota</taxon>
        <taxon>Viridiplantae</taxon>
        <taxon>Streptophyta</taxon>
        <taxon>Embryophyta</taxon>
        <taxon>Tracheophyta</taxon>
        <taxon>Spermatophyta</taxon>
        <taxon>Magnoliopsida</taxon>
        <taxon>eudicotyledons</taxon>
        <taxon>Gunneridae</taxon>
        <taxon>Pentapetalae</taxon>
        <taxon>asterids</taxon>
        <taxon>Ericales</taxon>
        <taxon>Ericaceae</taxon>
        <taxon>Ericoideae</taxon>
        <taxon>Rhodoreae</taxon>
        <taxon>Rhododendron</taxon>
    </lineage>
</organism>
<keyword evidence="2" id="KW-0812">Transmembrane</keyword>
<name>A0A6A4KXB4_9ERIC</name>
<feature type="domain" description="DUF8204" evidence="3">
    <location>
        <begin position="121"/>
        <end position="203"/>
    </location>
</feature>
<dbReference type="AlphaFoldDB" id="A0A6A4KXB4"/>
<feature type="compositionally biased region" description="Basic and acidic residues" evidence="1">
    <location>
        <begin position="27"/>
        <end position="40"/>
    </location>
</feature>
<dbReference type="OrthoDB" id="510712at2759"/>
<proteinExistence type="predicted"/>
<feature type="region of interest" description="Disordered" evidence="1">
    <location>
        <begin position="1"/>
        <end position="40"/>
    </location>
</feature>
<evidence type="ECO:0000259" key="3">
    <source>
        <dbReference type="Pfam" id="PF26631"/>
    </source>
</evidence>
<evidence type="ECO:0000313" key="5">
    <source>
        <dbReference type="Proteomes" id="UP000428333"/>
    </source>
</evidence>
<dbReference type="Proteomes" id="UP000428333">
    <property type="component" value="Linkage Group LG11"/>
</dbReference>
<reference evidence="4 5" key="1">
    <citation type="journal article" date="2019" name="Genome Biol. Evol.">
        <title>The Rhododendron genome and chromosomal organization provide insight into shared whole-genome duplications across the heath family (Ericaceae).</title>
        <authorList>
            <person name="Soza V.L."/>
            <person name="Lindsley D."/>
            <person name="Waalkes A."/>
            <person name="Ramage E."/>
            <person name="Patwardhan R.P."/>
            <person name="Burton J.N."/>
            <person name="Adey A."/>
            <person name="Kumar A."/>
            <person name="Qiu R."/>
            <person name="Shendure J."/>
            <person name="Hall B."/>
        </authorList>
    </citation>
    <scope>NUCLEOTIDE SEQUENCE [LARGE SCALE GENOMIC DNA]</scope>
    <source>
        <strain evidence="4">RSF 1966-606</strain>
    </source>
</reference>
<feature type="non-terminal residue" evidence="4">
    <location>
        <position position="1"/>
    </location>
</feature>
<dbReference type="Pfam" id="PF26631">
    <property type="entry name" value="DUF8204"/>
    <property type="match status" value="1"/>
</dbReference>